<gene>
    <name evidence="1" type="ORF">DM02DRAFT_664118</name>
</gene>
<reference evidence="1 2" key="1">
    <citation type="journal article" date="2018" name="Sci. Rep.">
        <title>Comparative genomics provides insights into the lifestyle and reveals functional heterogeneity of dark septate endophytic fungi.</title>
        <authorList>
            <person name="Knapp D.G."/>
            <person name="Nemeth J.B."/>
            <person name="Barry K."/>
            <person name="Hainaut M."/>
            <person name="Henrissat B."/>
            <person name="Johnson J."/>
            <person name="Kuo A."/>
            <person name="Lim J.H.P."/>
            <person name="Lipzen A."/>
            <person name="Nolan M."/>
            <person name="Ohm R.A."/>
            <person name="Tamas L."/>
            <person name="Grigoriev I.V."/>
            <person name="Spatafora J.W."/>
            <person name="Nagy L.G."/>
            <person name="Kovacs G.M."/>
        </authorList>
    </citation>
    <scope>NUCLEOTIDE SEQUENCE [LARGE SCALE GENOMIC DNA]</scope>
    <source>
        <strain evidence="1 2">DSE2036</strain>
    </source>
</reference>
<evidence type="ECO:0000313" key="1">
    <source>
        <dbReference type="EMBL" id="PVH91318.1"/>
    </source>
</evidence>
<dbReference type="STRING" id="97972.A0A2V1CZW3"/>
<evidence type="ECO:0008006" key="3">
    <source>
        <dbReference type="Google" id="ProtNLM"/>
    </source>
</evidence>
<dbReference type="InterPro" id="IPR011009">
    <property type="entry name" value="Kinase-like_dom_sf"/>
</dbReference>
<protein>
    <recommendedName>
        <fullName evidence="3">Protein kinase domain-containing protein</fullName>
    </recommendedName>
</protein>
<evidence type="ECO:0000313" key="2">
    <source>
        <dbReference type="Proteomes" id="UP000244855"/>
    </source>
</evidence>
<dbReference type="AlphaFoldDB" id="A0A2V1CZW3"/>
<name>A0A2V1CZW3_9PLEO</name>
<dbReference type="Proteomes" id="UP000244855">
    <property type="component" value="Unassembled WGS sequence"/>
</dbReference>
<accession>A0A2V1CZW3</accession>
<dbReference type="OrthoDB" id="3647394at2759"/>
<organism evidence="1 2">
    <name type="scientific">Periconia macrospinosa</name>
    <dbReference type="NCBI Taxonomy" id="97972"/>
    <lineage>
        <taxon>Eukaryota</taxon>
        <taxon>Fungi</taxon>
        <taxon>Dikarya</taxon>
        <taxon>Ascomycota</taxon>
        <taxon>Pezizomycotina</taxon>
        <taxon>Dothideomycetes</taxon>
        <taxon>Pleosporomycetidae</taxon>
        <taxon>Pleosporales</taxon>
        <taxon>Massarineae</taxon>
        <taxon>Periconiaceae</taxon>
        <taxon>Periconia</taxon>
    </lineage>
</organism>
<dbReference type="EMBL" id="KZ805896">
    <property type="protein sequence ID" value="PVH91318.1"/>
    <property type="molecule type" value="Genomic_DNA"/>
</dbReference>
<proteinExistence type="predicted"/>
<sequence>MKPQTSMSITAHGYTLVAKGVEKCSSHHLYHENRMYQHVSSAQGVIVPVCLGLTDLDNPYFYDGRVYTLMLFLSWAGRPLFTFANQGNKAALLNEAKLMLGELHRLGLLHKDSALRNMLWDDRTDHPMWTDLERAEICDRRPLRALYSSQKRKKTTRKTSCAEDPFSNEIRQLSAHVARLVS</sequence>
<keyword evidence="2" id="KW-1185">Reference proteome</keyword>
<dbReference type="SUPFAM" id="SSF56112">
    <property type="entry name" value="Protein kinase-like (PK-like)"/>
    <property type="match status" value="1"/>
</dbReference>
<dbReference type="Gene3D" id="1.10.510.10">
    <property type="entry name" value="Transferase(Phosphotransferase) domain 1"/>
    <property type="match status" value="1"/>
</dbReference>